<evidence type="ECO:0000313" key="1">
    <source>
        <dbReference type="EMBL" id="CAH7687252.1"/>
    </source>
</evidence>
<keyword evidence="2" id="KW-1185">Reference proteome</keyword>
<proteinExistence type="predicted"/>
<dbReference type="SUPFAM" id="SSF117289">
    <property type="entry name" value="Nucleoporin domain"/>
    <property type="match status" value="1"/>
</dbReference>
<protein>
    <submittedName>
        <fullName evidence="1">Uncharacterized protein</fullName>
    </submittedName>
</protein>
<dbReference type="Proteomes" id="UP001153365">
    <property type="component" value="Unassembled WGS sequence"/>
</dbReference>
<reference evidence="1" key="1">
    <citation type="submission" date="2022-06" db="EMBL/GenBank/DDBJ databases">
        <authorList>
            <consortium name="SYNGENTA / RWTH Aachen University"/>
        </authorList>
    </citation>
    <scope>NUCLEOTIDE SEQUENCE</scope>
</reference>
<organism evidence="1 2">
    <name type="scientific">Phakopsora pachyrhizi</name>
    <name type="common">Asian soybean rust disease fungus</name>
    <dbReference type="NCBI Taxonomy" id="170000"/>
    <lineage>
        <taxon>Eukaryota</taxon>
        <taxon>Fungi</taxon>
        <taxon>Dikarya</taxon>
        <taxon>Basidiomycota</taxon>
        <taxon>Pucciniomycotina</taxon>
        <taxon>Pucciniomycetes</taxon>
        <taxon>Pucciniales</taxon>
        <taxon>Phakopsoraceae</taxon>
        <taxon>Phakopsora</taxon>
    </lineage>
</organism>
<comment type="caution">
    <text evidence="1">The sequence shown here is derived from an EMBL/GenBank/DDBJ whole genome shotgun (WGS) entry which is preliminary data.</text>
</comment>
<dbReference type="AlphaFoldDB" id="A0AAV0BKP6"/>
<evidence type="ECO:0000313" key="2">
    <source>
        <dbReference type="Proteomes" id="UP001153365"/>
    </source>
</evidence>
<gene>
    <name evidence="1" type="ORF">PPACK8108_LOCUS22007</name>
</gene>
<accession>A0AAV0BKP6</accession>
<sequence>MAKILRQDNPFLHSSKPPGIACLQVTGHKATVENILRMIIALADKVIKFSKHSKKKSGYVSAGTIMLVKDDGTWAVQNLKDPLRSPTTVLTAGLPADTCISYIIRHPNGVMLAVGLSNSTLMVFYVKNATSLSNFEGHKESGCGPIVYHLVRKKHLQQCPLNLQQSSCGTLGDYQTITPLNYSAKFIGVIGNDLRVWQSKT</sequence>
<dbReference type="EMBL" id="CALTRL010005845">
    <property type="protein sequence ID" value="CAH7687252.1"/>
    <property type="molecule type" value="Genomic_DNA"/>
</dbReference>
<name>A0AAV0BKP6_PHAPC</name>